<dbReference type="AlphaFoldDB" id="A0A6M3IS61"/>
<evidence type="ECO:0008006" key="2">
    <source>
        <dbReference type="Google" id="ProtNLM"/>
    </source>
</evidence>
<reference evidence="1" key="1">
    <citation type="submission" date="2020-03" db="EMBL/GenBank/DDBJ databases">
        <title>The deep terrestrial virosphere.</title>
        <authorList>
            <person name="Holmfeldt K."/>
            <person name="Nilsson E."/>
            <person name="Simone D."/>
            <person name="Lopez-Fernandez M."/>
            <person name="Wu X."/>
            <person name="de Brujin I."/>
            <person name="Lundin D."/>
            <person name="Andersson A."/>
            <person name="Bertilsson S."/>
            <person name="Dopson M."/>
        </authorList>
    </citation>
    <scope>NUCLEOTIDE SEQUENCE</scope>
    <source>
        <strain evidence="1">MM415B01106</strain>
    </source>
</reference>
<proteinExistence type="predicted"/>
<evidence type="ECO:0000313" key="1">
    <source>
        <dbReference type="EMBL" id="QJA60499.1"/>
    </source>
</evidence>
<protein>
    <recommendedName>
        <fullName evidence="2">Capsid protein</fullName>
    </recommendedName>
</protein>
<accession>A0A6M3IS61</accession>
<sequence length="796" mass="87823">MLAKTDDEEKARRAAWAAIKAKYEQSESGEWKARESFQGADRSHPIRFRAAQQADDSGLLWEAVLIAPGMSQGYPTFYWTDEVLEAAVAVFQGVDVNAYELTADFFTHLPIPVIEVMEDVKRYLVAMKVGWIETTWYEAGVGIKANIRLLEAGRWLSDVLKQGIGQGNGDVLGLSIDSRIQGMEVNVEGSSIIWVTKIISASSVDVVTYPAAGGKFLRAVAAINNHKEGTMDREKLLALIEKAKPDLLKGKDRAALKEDEILEMARMAMDHEAAVADAVAKADADAKAKAAQRAAQSTAAAGTPPTLDQITEEIRKATEAVEQRAACARLLDTALGDELNLPRPAKRRIQKQFKDKIFEQTALDAAIKEEKDYLAAMSIPGTGLDLGDQTRFSGGIGTLDKIQMAIDRTFGLKKEDAQGIARMDDSLNAAFFRTDRYAGNMQVMRAAQDYDGFDQIPRFRGLLEMYVALTGDPEVTGFFNRKALSADLRAMQDITSSTFTYALGNTLARRLILAYRRPDYGQDILISTRKPVKDFRQQEAVKIGGFNKLETVNTDTGDYNEIAAITDEESTYTVTERGNILTFSRRFILNDDINLMMRMVDQLGIAAIWTLADFVWSFFVDNATCADGTAWFTSGHGNLGSTALSISTANTAYIALAKMTEKDSARRLGLLDDLNVKPYLVHPPDLRSAAAAIANDEIYYTSNDLTTRTANPLYNKVVPQQCSLMVDTTDWGLILPGNLVDHLEIGFLQGREEPEMVVADSPQSEQTFIGRRIRYRISHDYSGAVVDYAGAYKAIV</sequence>
<gene>
    <name evidence="1" type="ORF">MM415B01106_0006</name>
</gene>
<name>A0A6M3IS61_9ZZZZ</name>
<organism evidence="1">
    <name type="scientific">viral metagenome</name>
    <dbReference type="NCBI Taxonomy" id="1070528"/>
    <lineage>
        <taxon>unclassified sequences</taxon>
        <taxon>metagenomes</taxon>
        <taxon>organismal metagenomes</taxon>
    </lineage>
</organism>
<dbReference type="EMBL" id="MT141411">
    <property type="protein sequence ID" value="QJA60499.1"/>
    <property type="molecule type" value="Genomic_DNA"/>
</dbReference>
<dbReference type="Pfam" id="PF25209">
    <property type="entry name" value="Phage_capsid_4"/>
    <property type="match status" value="1"/>
</dbReference>